<dbReference type="Gene3D" id="3.30.70.270">
    <property type="match status" value="1"/>
</dbReference>
<dbReference type="InterPro" id="IPR022880">
    <property type="entry name" value="DNApol_IV"/>
</dbReference>
<dbReference type="AlphaFoldDB" id="A0A652YJT9"/>
<keyword evidence="4" id="KW-0515">Mutator protein</keyword>
<evidence type="ECO:0000313" key="7">
    <source>
        <dbReference type="EMBL" id="TYQ01340.1"/>
    </source>
</evidence>
<reference evidence="7" key="1">
    <citation type="submission" date="2019-07" db="EMBL/GenBank/DDBJ databases">
        <title>Genomic Encyclopedia of Type Strains, Phase IV (KMG-IV): sequencing the most valuable type-strain genomes for metagenomic binning, comparative biology and taxonomic classification.</title>
        <authorList>
            <person name="Goeker M."/>
        </authorList>
    </citation>
    <scope>NUCLEOTIDE SEQUENCE</scope>
    <source>
        <strain evidence="7">DSM 44596</strain>
    </source>
</reference>
<gene>
    <name evidence="4" type="primary">dinB</name>
    <name evidence="7" type="ORF">FNL38_108196</name>
</gene>
<keyword evidence="4" id="KW-0234">DNA repair</keyword>
<dbReference type="PANTHER" id="PTHR11076:SF33">
    <property type="entry name" value="DNA POLYMERASE KAPPA"/>
    <property type="match status" value="1"/>
</dbReference>
<dbReference type="InterPro" id="IPR001126">
    <property type="entry name" value="UmuC"/>
</dbReference>
<dbReference type="PROSITE" id="PS50173">
    <property type="entry name" value="UMUC"/>
    <property type="match status" value="1"/>
</dbReference>
<proteinExistence type="inferred from homology"/>
<evidence type="ECO:0000256" key="1">
    <source>
        <dbReference type="ARBA" id="ARBA00010945"/>
    </source>
</evidence>
<evidence type="ECO:0000259" key="6">
    <source>
        <dbReference type="PROSITE" id="PS50173"/>
    </source>
</evidence>
<accession>A0A652YJT9</accession>
<dbReference type="NCBIfam" id="NF002677">
    <property type="entry name" value="PRK02406.1"/>
    <property type="match status" value="1"/>
</dbReference>
<feature type="region of interest" description="Disordered" evidence="5">
    <location>
        <begin position="262"/>
        <end position="286"/>
    </location>
</feature>
<dbReference type="GO" id="GO:0009432">
    <property type="term" value="P:SOS response"/>
    <property type="evidence" value="ECO:0007669"/>
    <property type="project" value="TreeGrafter"/>
</dbReference>
<name>A0A652YJT9_NOCGL</name>
<dbReference type="CDD" id="cd03586">
    <property type="entry name" value="PolY_Pol_IV_kappa"/>
    <property type="match status" value="1"/>
</dbReference>
<dbReference type="HAMAP" id="MF_01113">
    <property type="entry name" value="DNApol_IV"/>
    <property type="match status" value="1"/>
</dbReference>
<dbReference type="GO" id="GO:0006281">
    <property type="term" value="P:DNA repair"/>
    <property type="evidence" value="ECO:0007669"/>
    <property type="project" value="UniProtKB-UniRule"/>
</dbReference>
<dbReference type="InterPro" id="IPR036775">
    <property type="entry name" value="DNA_pol_Y-fam_lit_finger_sf"/>
</dbReference>
<dbReference type="GO" id="GO:0000287">
    <property type="term" value="F:magnesium ion binding"/>
    <property type="evidence" value="ECO:0007669"/>
    <property type="project" value="UniProtKB-UniRule"/>
</dbReference>
<evidence type="ECO:0000256" key="5">
    <source>
        <dbReference type="SAM" id="MobiDB-lite"/>
    </source>
</evidence>
<comment type="function">
    <text evidence="2 4">Poorly processive, error-prone DNA polymerase involved in untargeted mutagenesis. Copies undamaged DNA at stalled replication forks, which arise in vivo from mismatched or misaligned primer ends. These misaligned primers can be extended by PolIV. Exhibits no 3'-5' exonuclease (proofreading) activity. May be involved in translesional synthesis, in conjunction with the beta clamp from PolIII.</text>
</comment>
<keyword evidence="4" id="KW-0548">Nucleotidyltransferase</keyword>
<dbReference type="SUPFAM" id="SSF100879">
    <property type="entry name" value="Lesion bypass DNA polymerase (Y-family), little finger domain"/>
    <property type="match status" value="1"/>
</dbReference>
<feature type="active site" evidence="4">
    <location>
        <position position="135"/>
    </location>
</feature>
<dbReference type="Pfam" id="PF11799">
    <property type="entry name" value="IMS_C"/>
    <property type="match status" value="1"/>
</dbReference>
<dbReference type="GO" id="GO:0006261">
    <property type="term" value="P:DNA-templated DNA replication"/>
    <property type="evidence" value="ECO:0007669"/>
    <property type="project" value="UniProtKB-UniRule"/>
</dbReference>
<feature type="domain" description="UmuC" evidence="6">
    <location>
        <begin position="40"/>
        <end position="216"/>
    </location>
</feature>
<dbReference type="Gene3D" id="3.30.1490.100">
    <property type="entry name" value="DNA polymerase, Y-family, little finger domain"/>
    <property type="match status" value="1"/>
</dbReference>
<keyword evidence="4" id="KW-0963">Cytoplasm</keyword>
<feature type="binding site" evidence="4">
    <location>
        <position position="134"/>
    </location>
    <ligand>
        <name>Mg(2+)</name>
        <dbReference type="ChEBI" id="CHEBI:18420"/>
    </ligand>
</feature>
<dbReference type="Pfam" id="PF00817">
    <property type="entry name" value="IMS"/>
    <property type="match status" value="1"/>
</dbReference>
<dbReference type="PANTHER" id="PTHR11076">
    <property type="entry name" value="DNA REPAIR POLYMERASE UMUC / TRANSFERASE FAMILY MEMBER"/>
    <property type="match status" value="1"/>
</dbReference>
<dbReference type="EC" id="2.7.7.7" evidence="4"/>
<dbReference type="InterPro" id="IPR050116">
    <property type="entry name" value="DNA_polymerase-Y"/>
</dbReference>
<keyword evidence="4" id="KW-0238">DNA-binding</keyword>
<keyword evidence="4" id="KW-0808">Transferase</keyword>
<evidence type="ECO:0000256" key="4">
    <source>
        <dbReference type="HAMAP-Rule" id="MF_01113"/>
    </source>
</evidence>
<dbReference type="InterPro" id="IPR024728">
    <property type="entry name" value="PolY_HhH_motif"/>
</dbReference>
<sequence>MRLSASPWKRAKCVGGLCEHLFVSMSSDARGDHRSGGATILHADLDSFYASVEQRDDPGLIGRPVIVGGGVVLAASYEAKAFGVRTAMSGGQARTLCPQAIVVPPRMDAYSQASKDVFEVFHDTSPLVEGISIDEAFLEVGGLALIVGTPLQIGANLRRDVAEQVGLPITVGIARTKFLAKVASAYAKPDGLLLVPPDGEREFLHPLPVERLWGVGKITAQKLRNFDIATVGDIARHDESSIVSILGRGAGRHLYALSHNRDPRPVRSYGGRSSMGAQHALGRGEHSRSELEVSLMSLVDRVSRRMRSAQQTGRTVTLRLRFGDFTRATRSHTLRRSTAETTDLLNAAMALLSEAAPLIADKGITLIGVAVSNLDRSGAEQLELSFDGGPDTAALDSAMDSVRKKFGSGALTRAVLIGRDPDVSVPLLPD</sequence>
<keyword evidence="4" id="KW-0460">Magnesium</keyword>
<dbReference type="InterPro" id="IPR017961">
    <property type="entry name" value="DNA_pol_Y-fam_little_finger"/>
</dbReference>
<comment type="similarity">
    <text evidence="1 4">Belongs to the DNA polymerase type-Y family.</text>
</comment>
<dbReference type="GO" id="GO:0003887">
    <property type="term" value="F:DNA-directed DNA polymerase activity"/>
    <property type="evidence" value="ECO:0007669"/>
    <property type="project" value="UniProtKB-UniRule"/>
</dbReference>
<evidence type="ECO:0000256" key="3">
    <source>
        <dbReference type="ARBA" id="ARBA00049244"/>
    </source>
</evidence>
<dbReference type="Pfam" id="PF11798">
    <property type="entry name" value="IMS_HHH"/>
    <property type="match status" value="1"/>
</dbReference>
<dbReference type="NCBIfam" id="NF003015">
    <property type="entry name" value="PRK03858.1"/>
    <property type="match status" value="1"/>
</dbReference>
<comment type="caution">
    <text evidence="7">The sequence shown here is derived from an EMBL/GenBank/DDBJ whole genome shotgun (WGS) entry which is preliminary data.</text>
</comment>
<dbReference type="GO" id="GO:0005829">
    <property type="term" value="C:cytosol"/>
    <property type="evidence" value="ECO:0007669"/>
    <property type="project" value="TreeGrafter"/>
</dbReference>
<keyword evidence="4" id="KW-0479">Metal-binding</keyword>
<keyword evidence="4" id="KW-0239">DNA-directed DNA polymerase</keyword>
<feature type="binding site" evidence="4">
    <location>
        <position position="44"/>
    </location>
    <ligand>
        <name>Mg(2+)</name>
        <dbReference type="ChEBI" id="CHEBI:18420"/>
    </ligand>
</feature>
<dbReference type="GO" id="GO:0042276">
    <property type="term" value="P:error-prone translesion synthesis"/>
    <property type="evidence" value="ECO:0007669"/>
    <property type="project" value="TreeGrafter"/>
</dbReference>
<evidence type="ECO:0000256" key="2">
    <source>
        <dbReference type="ARBA" id="ARBA00025589"/>
    </source>
</evidence>
<comment type="cofactor">
    <cofactor evidence="4">
        <name>Mg(2+)</name>
        <dbReference type="ChEBI" id="CHEBI:18420"/>
    </cofactor>
    <text evidence="4">Binds 2 magnesium ions per subunit.</text>
</comment>
<keyword evidence="4" id="KW-0235">DNA replication</keyword>
<organism evidence="7">
    <name type="scientific">Nocardia globerula</name>
    <dbReference type="NCBI Taxonomy" id="1818"/>
    <lineage>
        <taxon>Bacteria</taxon>
        <taxon>Bacillati</taxon>
        <taxon>Actinomycetota</taxon>
        <taxon>Actinomycetes</taxon>
        <taxon>Mycobacteriales</taxon>
        <taxon>Nocardiaceae</taxon>
        <taxon>Nocardia</taxon>
    </lineage>
</organism>
<dbReference type="EMBL" id="VNIQ01000008">
    <property type="protein sequence ID" value="TYQ01340.1"/>
    <property type="molecule type" value="Genomic_DNA"/>
</dbReference>
<comment type="subunit">
    <text evidence="4">Monomer.</text>
</comment>
<keyword evidence="4" id="KW-0227">DNA damage</keyword>
<dbReference type="GO" id="GO:0003684">
    <property type="term" value="F:damaged DNA binding"/>
    <property type="evidence" value="ECO:0007669"/>
    <property type="project" value="InterPro"/>
</dbReference>
<dbReference type="Gene3D" id="1.10.150.20">
    <property type="entry name" value="5' to 3' exonuclease, C-terminal subdomain"/>
    <property type="match status" value="1"/>
</dbReference>
<comment type="catalytic activity">
    <reaction evidence="3 4">
        <text>DNA(n) + a 2'-deoxyribonucleoside 5'-triphosphate = DNA(n+1) + diphosphate</text>
        <dbReference type="Rhea" id="RHEA:22508"/>
        <dbReference type="Rhea" id="RHEA-COMP:17339"/>
        <dbReference type="Rhea" id="RHEA-COMP:17340"/>
        <dbReference type="ChEBI" id="CHEBI:33019"/>
        <dbReference type="ChEBI" id="CHEBI:61560"/>
        <dbReference type="ChEBI" id="CHEBI:173112"/>
        <dbReference type="EC" id="2.7.7.7"/>
    </reaction>
</comment>
<dbReference type="InterPro" id="IPR043128">
    <property type="entry name" value="Rev_trsase/Diguanyl_cyclase"/>
</dbReference>
<dbReference type="InterPro" id="IPR043502">
    <property type="entry name" value="DNA/RNA_pol_sf"/>
</dbReference>
<comment type="subcellular location">
    <subcellularLocation>
        <location evidence="4">Cytoplasm</location>
    </subcellularLocation>
</comment>
<dbReference type="Gene3D" id="3.40.1170.60">
    <property type="match status" value="1"/>
</dbReference>
<protein>
    <recommendedName>
        <fullName evidence="4">DNA polymerase IV</fullName>
        <shortName evidence="4">Pol IV</shortName>
        <ecNumber evidence="4">2.7.7.7</ecNumber>
    </recommendedName>
</protein>
<feature type="site" description="Substrate discrimination" evidence="4">
    <location>
        <position position="49"/>
    </location>
</feature>
<dbReference type="SUPFAM" id="SSF56672">
    <property type="entry name" value="DNA/RNA polymerases"/>
    <property type="match status" value="1"/>
</dbReference>